<feature type="region of interest" description="Disordered" evidence="2">
    <location>
        <begin position="115"/>
        <end position="234"/>
    </location>
</feature>
<evidence type="ECO:0000256" key="1">
    <source>
        <dbReference type="SAM" id="Coils"/>
    </source>
</evidence>
<keyword evidence="1" id="KW-0175">Coiled coil</keyword>
<dbReference type="SUPFAM" id="SSF55729">
    <property type="entry name" value="Acyl-CoA N-acyltransferases (Nat)"/>
    <property type="match status" value="1"/>
</dbReference>
<feature type="compositionally biased region" description="Polar residues" evidence="2">
    <location>
        <begin position="203"/>
        <end position="227"/>
    </location>
</feature>
<dbReference type="PROSITE" id="PS51186">
    <property type="entry name" value="GNAT"/>
    <property type="match status" value="1"/>
</dbReference>
<dbReference type="GO" id="GO:0016747">
    <property type="term" value="F:acyltransferase activity, transferring groups other than amino-acyl groups"/>
    <property type="evidence" value="ECO:0007669"/>
    <property type="project" value="InterPro"/>
</dbReference>
<feature type="compositionally biased region" description="Polar residues" evidence="2">
    <location>
        <begin position="174"/>
        <end position="192"/>
    </location>
</feature>
<dbReference type="HOGENOM" id="CLU_017964_0_0_1"/>
<dbReference type="CDD" id="cd04301">
    <property type="entry name" value="NAT_SF"/>
    <property type="match status" value="1"/>
</dbReference>
<name>W7E6T5_BIPV3</name>
<protein>
    <recommendedName>
        <fullName evidence="3">N-acetyltransferase domain-containing protein</fullName>
    </recommendedName>
</protein>
<reference evidence="4 5" key="1">
    <citation type="journal article" date="2013" name="PLoS Genet.">
        <title>Comparative genome structure, secondary metabolite, and effector coding capacity across Cochliobolus pathogens.</title>
        <authorList>
            <person name="Condon B.J."/>
            <person name="Leng Y."/>
            <person name="Wu D."/>
            <person name="Bushley K.E."/>
            <person name="Ohm R.A."/>
            <person name="Otillar R."/>
            <person name="Martin J."/>
            <person name="Schackwitz W."/>
            <person name="Grimwood J."/>
            <person name="MohdZainudin N."/>
            <person name="Xue C."/>
            <person name="Wang R."/>
            <person name="Manning V.A."/>
            <person name="Dhillon B."/>
            <person name="Tu Z.J."/>
            <person name="Steffenson B.J."/>
            <person name="Salamov A."/>
            <person name="Sun H."/>
            <person name="Lowry S."/>
            <person name="LaButti K."/>
            <person name="Han J."/>
            <person name="Copeland A."/>
            <person name="Lindquist E."/>
            <person name="Barry K."/>
            <person name="Schmutz J."/>
            <person name="Baker S.E."/>
            <person name="Ciuffetti L.M."/>
            <person name="Grigoriev I.V."/>
            <person name="Zhong S."/>
            <person name="Turgeon B.G."/>
        </authorList>
    </citation>
    <scope>NUCLEOTIDE SEQUENCE [LARGE SCALE GENOMIC DNA]</scope>
    <source>
        <strain evidence="4 5">FI3</strain>
    </source>
</reference>
<proteinExistence type="predicted"/>
<dbReference type="GeneID" id="26249277"/>
<feature type="region of interest" description="Disordered" evidence="2">
    <location>
        <begin position="78"/>
        <end position="103"/>
    </location>
</feature>
<feature type="domain" description="N-acetyltransferase" evidence="3">
    <location>
        <begin position="541"/>
        <end position="750"/>
    </location>
</feature>
<sequence>MPLALLGNLPIPVPSTHSKKVGIRNTAVEDSHLCTSLSQPPELEPTRLESFDTQTNMSKQQKNGYITWQQLADFVQAPPEHSRPKQRAQPTTSPSPHHSSPPALAQASLLNQEETKNALNPPGSRQKKRSHNKKRGKKEANMTTLRKEAYIPPHLRSCPPSNKVSIPPHLRNRPSANKATINPERNNVATNGSPSSSNKSKSTVATKPGSVQNRNNMREITSPSPATTPHEPVELETKDMVNPENIWGGWNEPENQDIATPENVWGGWNEDKTKHPHAYQKTANLRSNRGPQPYKRKPWPKQRDMKYVPGNSDSGGGVNCWSDSNGDPNYDVKKLLDWNGDWLPAPESWSARRGHEDRHLGAHVEQWMNGHSQECTKSVYYPLSTFSPEDGPCKELAPHYWLEAKVEGGNLRESWKTISTSDPKPLDDMDLAGYAPWWEMYEDVFYSEVIHEDGQDELHFKHRSCYLNGLPAPEARIDPTDADHPTTPLMLASAAEKLEDLQKRREAKERRLLAKRNRPVPNSTFPMEAMEDRRLRPKANMYIRPVQPADVVGIGAIYNYYVEHTIYATEFDGRTEDQIRQRINTVTSAGLPYLVAVSKSNQSKDNPGYVTEKILGFISLDDYCSQASSFRYTFEMELFVHPGYTSKGIGKCLMDRLLEMADTSYRPRGGYQYVNNFEYLKTGPSRVIKTILLNVPHENGEHAETGWQGQFLHACKFHRVGRLPKVGYKNSTVIDVAIYAHHTSEEINAGARPTVAG</sequence>
<keyword evidence="5" id="KW-1185">Reference proteome</keyword>
<accession>W7E6T5</accession>
<evidence type="ECO:0000256" key="2">
    <source>
        <dbReference type="SAM" id="MobiDB-lite"/>
    </source>
</evidence>
<feature type="compositionally biased region" description="Basic residues" evidence="2">
    <location>
        <begin position="125"/>
        <end position="137"/>
    </location>
</feature>
<dbReference type="RefSeq" id="XP_014553433.1">
    <property type="nucleotide sequence ID" value="XM_014697947.1"/>
</dbReference>
<evidence type="ECO:0000313" key="5">
    <source>
        <dbReference type="Proteomes" id="UP000054337"/>
    </source>
</evidence>
<dbReference type="EMBL" id="KI968778">
    <property type="protein sequence ID" value="EUN23856.1"/>
    <property type="molecule type" value="Genomic_DNA"/>
</dbReference>
<gene>
    <name evidence="4" type="ORF">COCVIDRAFT_107676</name>
</gene>
<dbReference type="OrthoDB" id="2129362at2759"/>
<dbReference type="Pfam" id="PF00583">
    <property type="entry name" value="Acetyltransf_1"/>
    <property type="match status" value="1"/>
</dbReference>
<dbReference type="Proteomes" id="UP000054337">
    <property type="component" value="Unassembled WGS sequence"/>
</dbReference>
<feature type="region of interest" description="Disordered" evidence="2">
    <location>
        <begin position="284"/>
        <end position="304"/>
    </location>
</feature>
<organism evidence="4 5">
    <name type="scientific">Bipolaris victoriae (strain FI3)</name>
    <name type="common">Victoria blight of oats agent</name>
    <name type="synonym">Cochliobolus victoriae</name>
    <dbReference type="NCBI Taxonomy" id="930091"/>
    <lineage>
        <taxon>Eukaryota</taxon>
        <taxon>Fungi</taxon>
        <taxon>Dikarya</taxon>
        <taxon>Ascomycota</taxon>
        <taxon>Pezizomycotina</taxon>
        <taxon>Dothideomycetes</taxon>
        <taxon>Pleosporomycetidae</taxon>
        <taxon>Pleosporales</taxon>
        <taxon>Pleosporineae</taxon>
        <taxon>Pleosporaceae</taxon>
        <taxon>Bipolaris</taxon>
    </lineage>
</organism>
<dbReference type="InterPro" id="IPR000182">
    <property type="entry name" value="GNAT_dom"/>
</dbReference>
<feature type="coiled-coil region" evidence="1">
    <location>
        <begin position="491"/>
        <end position="518"/>
    </location>
</feature>
<dbReference type="Gene3D" id="3.40.630.30">
    <property type="match status" value="1"/>
</dbReference>
<feature type="compositionally biased region" description="Low complexity" evidence="2">
    <location>
        <begin position="88"/>
        <end position="103"/>
    </location>
</feature>
<evidence type="ECO:0000313" key="4">
    <source>
        <dbReference type="EMBL" id="EUN23856.1"/>
    </source>
</evidence>
<dbReference type="InterPro" id="IPR016181">
    <property type="entry name" value="Acyl_CoA_acyltransferase"/>
</dbReference>
<feature type="compositionally biased region" description="Low complexity" evidence="2">
    <location>
        <begin position="193"/>
        <end position="202"/>
    </location>
</feature>
<evidence type="ECO:0000259" key="3">
    <source>
        <dbReference type="PROSITE" id="PS51186"/>
    </source>
</evidence>
<dbReference type="AlphaFoldDB" id="W7E6T5"/>